<gene>
    <name evidence="6" type="ORF">AOC05_16535</name>
</gene>
<dbReference type="RefSeq" id="WP_062008488.1">
    <property type="nucleotide sequence ID" value="NZ_CP012677.1"/>
</dbReference>
<proteinExistence type="predicted"/>
<evidence type="ECO:0000313" key="6">
    <source>
        <dbReference type="EMBL" id="ALE93554.1"/>
    </source>
</evidence>
<evidence type="ECO:0000259" key="5">
    <source>
        <dbReference type="Pfam" id="PF07291"/>
    </source>
</evidence>
<dbReference type="PANTHER" id="PTHR36974">
    <property type="entry name" value="MEMBRANE PROTEIN-RELATED"/>
    <property type="match status" value="1"/>
</dbReference>
<comment type="subcellular location">
    <subcellularLocation>
        <location evidence="1">Membrane</location>
        <topology evidence="1">Multi-pass membrane protein</topology>
    </subcellularLocation>
</comment>
<dbReference type="GO" id="GO:0016020">
    <property type="term" value="C:membrane"/>
    <property type="evidence" value="ECO:0007669"/>
    <property type="project" value="UniProtKB-SubCell"/>
</dbReference>
<keyword evidence="3" id="KW-1133">Transmembrane helix</keyword>
<dbReference type="KEGG" id="aaq:AOC05_16535"/>
<dbReference type="InterPro" id="IPR009908">
    <property type="entry name" value="Methylamine_util_MauE"/>
</dbReference>
<reference evidence="7" key="1">
    <citation type="submission" date="2015-09" db="EMBL/GenBank/DDBJ databases">
        <title>Complete genome of Arthrobacter alpinus strain R3.8.</title>
        <authorList>
            <person name="See-Too W.S."/>
            <person name="Chan K.G."/>
        </authorList>
    </citation>
    <scope>NUCLEOTIDE SEQUENCE [LARGE SCALE GENOMIC DNA]</scope>
    <source>
        <strain evidence="7">R3.8</strain>
    </source>
</reference>
<evidence type="ECO:0000256" key="2">
    <source>
        <dbReference type="ARBA" id="ARBA00022692"/>
    </source>
</evidence>
<evidence type="ECO:0000256" key="3">
    <source>
        <dbReference type="ARBA" id="ARBA00022989"/>
    </source>
</evidence>
<dbReference type="EMBL" id="CP012677">
    <property type="protein sequence ID" value="ALE93554.1"/>
    <property type="molecule type" value="Genomic_DNA"/>
</dbReference>
<name>A0A0M4QI17_9MICC</name>
<dbReference type="AlphaFoldDB" id="A0A0M4QI17"/>
<organism evidence="6 7">
    <name type="scientific">Arthrobacter alpinus</name>
    <dbReference type="NCBI Taxonomy" id="656366"/>
    <lineage>
        <taxon>Bacteria</taxon>
        <taxon>Bacillati</taxon>
        <taxon>Actinomycetota</taxon>
        <taxon>Actinomycetes</taxon>
        <taxon>Micrococcales</taxon>
        <taxon>Micrococcaceae</taxon>
        <taxon>Arthrobacter</taxon>
    </lineage>
</organism>
<keyword evidence="4" id="KW-0472">Membrane</keyword>
<protein>
    <recommendedName>
        <fullName evidence="5">Methylamine utilisation protein MauE domain-containing protein</fullName>
    </recommendedName>
</protein>
<dbReference type="PATRIC" id="fig|656366.3.peg.3566"/>
<keyword evidence="7" id="KW-1185">Reference proteome</keyword>
<dbReference type="GO" id="GO:0030416">
    <property type="term" value="P:methylamine metabolic process"/>
    <property type="evidence" value="ECO:0007669"/>
    <property type="project" value="InterPro"/>
</dbReference>
<accession>A0A0M4QI17</accession>
<evidence type="ECO:0000256" key="1">
    <source>
        <dbReference type="ARBA" id="ARBA00004141"/>
    </source>
</evidence>
<sequence>MNPKTVSVIGLAVLMGASAVNHVRNPRFYYAVVPPSLCTDKGGGFGVMTRRQWVLASAVPEVLGAVGLLVPATRKAAATATALMFAGFTAGHVSALRRAFGPNGTPQARRVHVLRLPLQLPLVAWAWSARKA</sequence>
<dbReference type="PANTHER" id="PTHR36974:SF1">
    <property type="entry name" value="DOXX FAMILY MEMBRANE PROTEIN"/>
    <property type="match status" value="1"/>
</dbReference>
<evidence type="ECO:0000256" key="4">
    <source>
        <dbReference type="ARBA" id="ARBA00023136"/>
    </source>
</evidence>
<feature type="domain" description="Methylamine utilisation protein MauE" evidence="5">
    <location>
        <begin position="6"/>
        <end position="98"/>
    </location>
</feature>
<evidence type="ECO:0000313" key="7">
    <source>
        <dbReference type="Proteomes" id="UP000062833"/>
    </source>
</evidence>
<keyword evidence="2" id="KW-0812">Transmembrane</keyword>
<dbReference type="OrthoDB" id="3267646at2"/>
<dbReference type="Proteomes" id="UP000062833">
    <property type="component" value="Chromosome"/>
</dbReference>
<dbReference type="Pfam" id="PF07291">
    <property type="entry name" value="MauE"/>
    <property type="match status" value="1"/>
</dbReference>